<evidence type="ECO:0000313" key="5">
    <source>
        <dbReference type="Proteomes" id="UP001610432"/>
    </source>
</evidence>
<dbReference type="RefSeq" id="XP_070880341.1">
    <property type="nucleotide sequence ID" value="XM_071034199.1"/>
</dbReference>
<dbReference type="Gene3D" id="1.10.287.110">
    <property type="entry name" value="DnaJ domain"/>
    <property type="match status" value="1"/>
</dbReference>
<feature type="coiled-coil region" evidence="1">
    <location>
        <begin position="457"/>
        <end position="484"/>
    </location>
</feature>
<dbReference type="PANTHER" id="PTHR43908">
    <property type="entry name" value="AT29763P-RELATED"/>
    <property type="match status" value="1"/>
</dbReference>
<dbReference type="PROSITE" id="PS00636">
    <property type="entry name" value="DNAJ_1"/>
    <property type="match status" value="1"/>
</dbReference>
<evidence type="ECO:0000256" key="1">
    <source>
        <dbReference type="SAM" id="Coils"/>
    </source>
</evidence>
<reference evidence="4 5" key="1">
    <citation type="submission" date="2024-07" db="EMBL/GenBank/DDBJ databases">
        <title>Section-level genome sequencing and comparative genomics of Aspergillus sections Usti and Cavernicolus.</title>
        <authorList>
            <consortium name="Lawrence Berkeley National Laboratory"/>
            <person name="Nybo J.L."/>
            <person name="Vesth T.C."/>
            <person name="Theobald S."/>
            <person name="Frisvad J.C."/>
            <person name="Larsen T.O."/>
            <person name="Kjaerboelling I."/>
            <person name="Rothschild-Mancinelli K."/>
            <person name="Lyhne E.K."/>
            <person name="Kogle M.E."/>
            <person name="Barry K."/>
            <person name="Clum A."/>
            <person name="Na H."/>
            <person name="Ledsgaard L."/>
            <person name="Lin J."/>
            <person name="Lipzen A."/>
            <person name="Kuo A."/>
            <person name="Riley R."/>
            <person name="Mondo S."/>
            <person name="Labutti K."/>
            <person name="Haridas S."/>
            <person name="Pangalinan J."/>
            <person name="Salamov A.A."/>
            <person name="Simmons B.A."/>
            <person name="Magnuson J.K."/>
            <person name="Chen J."/>
            <person name="Drula E."/>
            <person name="Henrissat B."/>
            <person name="Wiebenga A."/>
            <person name="Lubbers R.J."/>
            <person name="Gomes A.C."/>
            <person name="Macurrencykelacurrency M.R."/>
            <person name="Stajich J."/>
            <person name="Grigoriev I.V."/>
            <person name="Mortensen U.H."/>
            <person name="De Vries R.P."/>
            <person name="Baker S.E."/>
            <person name="Andersen M.R."/>
        </authorList>
    </citation>
    <scope>NUCLEOTIDE SEQUENCE [LARGE SCALE GENOMIC DNA]</scope>
    <source>
        <strain evidence="4 5">CBS 449.75</strain>
    </source>
</reference>
<dbReference type="EMBL" id="JBFXLQ010000123">
    <property type="protein sequence ID" value="KAL2859785.1"/>
    <property type="molecule type" value="Genomic_DNA"/>
</dbReference>
<feature type="compositionally biased region" description="Acidic residues" evidence="2">
    <location>
        <begin position="132"/>
        <end position="149"/>
    </location>
</feature>
<organism evidence="4 5">
    <name type="scientific">Aspergillus lucknowensis</name>
    <dbReference type="NCBI Taxonomy" id="176173"/>
    <lineage>
        <taxon>Eukaryota</taxon>
        <taxon>Fungi</taxon>
        <taxon>Dikarya</taxon>
        <taxon>Ascomycota</taxon>
        <taxon>Pezizomycotina</taxon>
        <taxon>Eurotiomycetes</taxon>
        <taxon>Eurotiomycetidae</taxon>
        <taxon>Eurotiales</taxon>
        <taxon>Aspergillaceae</taxon>
        <taxon>Aspergillus</taxon>
        <taxon>Aspergillus subgen. Nidulantes</taxon>
    </lineage>
</organism>
<dbReference type="PROSITE" id="PS50076">
    <property type="entry name" value="DNAJ_2"/>
    <property type="match status" value="1"/>
</dbReference>
<dbReference type="PANTHER" id="PTHR43908:SF3">
    <property type="entry name" value="AT29763P-RELATED"/>
    <property type="match status" value="1"/>
</dbReference>
<evidence type="ECO:0000259" key="3">
    <source>
        <dbReference type="PROSITE" id="PS50076"/>
    </source>
</evidence>
<dbReference type="InterPro" id="IPR051100">
    <property type="entry name" value="DnaJ_subfamily_B/C"/>
</dbReference>
<dbReference type="SMART" id="SM00271">
    <property type="entry name" value="DnaJ"/>
    <property type="match status" value="1"/>
</dbReference>
<dbReference type="CDD" id="cd06257">
    <property type="entry name" value="DnaJ"/>
    <property type="match status" value="1"/>
</dbReference>
<feature type="region of interest" description="Disordered" evidence="2">
    <location>
        <begin position="120"/>
        <end position="149"/>
    </location>
</feature>
<dbReference type="InterPro" id="IPR036869">
    <property type="entry name" value="J_dom_sf"/>
</dbReference>
<evidence type="ECO:0000313" key="4">
    <source>
        <dbReference type="EMBL" id="KAL2859785.1"/>
    </source>
</evidence>
<dbReference type="PRINTS" id="PR00625">
    <property type="entry name" value="JDOMAIN"/>
</dbReference>
<sequence>MSGTGESPADSHDQPTRYTLQQREAITRIRQCDEHDYYGILGLRKRCSAVEIRKKYRALAILTHPDQNKFDDAEIAFKRLGTAYDVLRNPSQRKEYDAGGRYSPQVACDPHEVFGEEFAKNAAGPDSGDSGPSDDDDSGDDSDESPDEEVTAIYEKATPLVNQLLAEADTPARKRLQSGLRRLNKSIEEVNRKAGRSDRSLLIKIDLLVGFCIEYTRAVKQLQEDPTNVPAMSSIRRIQKQFRNAMKCHYYPAAWQLPTAAGVEEQGCRIIGHVPHKDPSRIRFLMEKPGDPCGLMFGYDYEVGVDQANEYMQLSDQEQKDIRYSDSRYNRALAHKYKRILGWTNKLGKTPLEFRQALPTGYGLIEFHDGTTDILTRTAVRKLLGQRKADQEIDKFYRDRQIVPPWAYMPNVRRLEGPRRARIEGHAPTAAYPPRVDIRTAPSRGVSDGSIRSENGLEHMTKIMEQQQSELQDLVKVVANLVSQLHLSTKIP</sequence>
<keyword evidence="5" id="KW-1185">Reference proteome</keyword>
<dbReference type="SUPFAM" id="SSF46565">
    <property type="entry name" value="Chaperone J-domain"/>
    <property type="match status" value="1"/>
</dbReference>
<dbReference type="InterPro" id="IPR001623">
    <property type="entry name" value="DnaJ_domain"/>
</dbReference>
<comment type="caution">
    <text evidence="4">The sequence shown here is derived from an EMBL/GenBank/DDBJ whole genome shotgun (WGS) entry which is preliminary data.</text>
</comment>
<evidence type="ECO:0000256" key="2">
    <source>
        <dbReference type="SAM" id="MobiDB-lite"/>
    </source>
</evidence>
<dbReference type="InterPro" id="IPR018253">
    <property type="entry name" value="DnaJ_domain_CS"/>
</dbReference>
<feature type="domain" description="J" evidence="3">
    <location>
        <begin position="36"/>
        <end position="100"/>
    </location>
</feature>
<proteinExistence type="predicted"/>
<gene>
    <name evidence="4" type="ORF">BJX67DRAFT_387291</name>
</gene>
<accession>A0ABR4L5N7</accession>
<dbReference type="Pfam" id="PF00226">
    <property type="entry name" value="DnaJ"/>
    <property type="match status" value="1"/>
</dbReference>
<dbReference type="Proteomes" id="UP001610432">
    <property type="component" value="Unassembled WGS sequence"/>
</dbReference>
<dbReference type="GeneID" id="98149271"/>
<name>A0ABR4L5N7_9EURO</name>
<keyword evidence="1" id="KW-0175">Coiled coil</keyword>
<protein>
    <submittedName>
        <fullName evidence="4">DnaJ domain-containing protein</fullName>
    </submittedName>
</protein>